<keyword evidence="2" id="KW-1185">Reference proteome</keyword>
<protein>
    <submittedName>
        <fullName evidence="1">Uncharacterized protein</fullName>
    </submittedName>
</protein>
<gene>
    <name evidence="1" type="ORF">BN873_p20068</name>
</gene>
<evidence type="ECO:0000313" key="2">
    <source>
        <dbReference type="Proteomes" id="UP000035760"/>
    </source>
</evidence>
<dbReference type="AlphaFoldDB" id="W6MEI8"/>
<dbReference type="Proteomes" id="UP000035760">
    <property type="component" value="Unassembled WGS sequence"/>
</dbReference>
<reference evidence="1" key="1">
    <citation type="submission" date="2013-07" db="EMBL/GenBank/DDBJ databases">
        <authorList>
            <person name="McIlroy S."/>
        </authorList>
    </citation>
    <scope>NUCLEOTIDE SEQUENCE [LARGE SCALE GENOMIC DNA]</scope>
    <source>
        <strain evidence="1">Run_A_D11</strain>
    </source>
</reference>
<dbReference type="EMBL" id="CBTJ020000114">
    <property type="protein sequence ID" value="CDI04688.1"/>
    <property type="molecule type" value="Genomic_DNA"/>
</dbReference>
<proteinExistence type="predicted"/>
<accession>W6MEI8</accession>
<organism evidence="1 2">
    <name type="scientific">Candidatus Competibacter denitrificans Run_A_D11</name>
    <dbReference type="NCBI Taxonomy" id="1400863"/>
    <lineage>
        <taxon>Bacteria</taxon>
        <taxon>Pseudomonadati</taxon>
        <taxon>Pseudomonadota</taxon>
        <taxon>Gammaproteobacteria</taxon>
        <taxon>Candidatus Competibacteraceae</taxon>
        <taxon>Candidatus Competibacter</taxon>
    </lineage>
</organism>
<sequence length="43" mass="5009">MERNQMHRLCVDLQQGGVLTPAIQFDEDQQARPLRQESQQGQQ</sequence>
<name>W6MEI8_9GAMM</name>
<reference evidence="1" key="2">
    <citation type="submission" date="2014-03" db="EMBL/GenBank/DDBJ databases">
        <title>Candidatus Competibacter-lineage genomes retrieved from metagenomes reveal functional metabolic diversity.</title>
        <authorList>
            <person name="McIlroy S.J."/>
            <person name="Albertsen M."/>
            <person name="Andresen E.K."/>
            <person name="Saunders A.M."/>
            <person name="Kristiansen R."/>
            <person name="Stokholm-Bjerregaard M."/>
            <person name="Nielsen K.L."/>
            <person name="Nielsen P.H."/>
        </authorList>
    </citation>
    <scope>NUCLEOTIDE SEQUENCE</scope>
    <source>
        <strain evidence="1">Run_A_D11</strain>
    </source>
</reference>
<evidence type="ECO:0000313" key="1">
    <source>
        <dbReference type="EMBL" id="CDI04688.1"/>
    </source>
</evidence>
<comment type="caution">
    <text evidence="1">The sequence shown here is derived from an EMBL/GenBank/DDBJ whole genome shotgun (WGS) entry which is preliminary data.</text>
</comment>